<proteinExistence type="predicted"/>
<keyword evidence="2" id="KW-1185">Reference proteome</keyword>
<evidence type="ECO:0000313" key="1">
    <source>
        <dbReference type="EMBL" id="GCE07091.1"/>
    </source>
</evidence>
<comment type="caution">
    <text evidence="1">The sequence shown here is derived from an EMBL/GenBank/DDBJ whole genome shotgun (WGS) entry which is preliminary data.</text>
</comment>
<sequence length="121" mass="13515">MAFAPGDRIIIDPAYVHSVGQQVKADAQKLMGSEPEGVQDFQNTLTRINNTNFPTQLYSTFYQFINIHTTGFTQLFQDRQHIGDALQDSANATEENEIKTMATFKPTPSTNFDGPEQFPIG</sequence>
<reference evidence="2" key="1">
    <citation type="submission" date="2018-12" db="EMBL/GenBank/DDBJ databases">
        <title>Tengunoibacter tsumagoiensis gen. nov., sp. nov., Dictyobacter kobayashii sp. nov., D. alpinus sp. nov., and D. joshuensis sp. nov. and description of Dictyobacteraceae fam. nov. within the order Ktedonobacterales isolated from Tengu-no-mugimeshi.</title>
        <authorList>
            <person name="Wang C.M."/>
            <person name="Zheng Y."/>
            <person name="Sakai Y."/>
            <person name="Toyoda A."/>
            <person name="Minakuchi Y."/>
            <person name="Abe K."/>
            <person name="Yokota A."/>
            <person name="Yabe S."/>
        </authorList>
    </citation>
    <scope>NUCLEOTIDE SEQUENCE [LARGE SCALE GENOMIC DNA]</scope>
    <source>
        <strain evidence="2">S-27</strain>
    </source>
</reference>
<dbReference type="RefSeq" id="WP_126598077.1">
    <property type="nucleotide sequence ID" value="NZ_BIFQ01000001.1"/>
</dbReference>
<dbReference type="Proteomes" id="UP000287224">
    <property type="component" value="Unassembled WGS sequence"/>
</dbReference>
<name>A0A401ZJR6_9CHLR</name>
<dbReference type="EMBL" id="BIFQ01000001">
    <property type="protein sequence ID" value="GCE07091.1"/>
    <property type="molecule type" value="Genomic_DNA"/>
</dbReference>
<organism evidence="1 2">
    <name type="scientific">Dictyobacter aurantiacus</name>
    <dbReference type="NCBI Taxonomy" id="1936993"/>
    <lineage>
        <taxon>Bacteria</taxon>
        <taxon>Bacillati</taxon>
        <taxon>Chloroflexota</taxon>
        <taxon>Ktedonobacteria</taxon>
        <taxon>Ktedonobacterales</taxon>
        <taxon>Dictyobacteraceae</taxon>
        <taxon>Dictyobacter</taxon>
    </lineage>
</organism>
<accession>A0A401ZJR6</accession>
<gene>
    <name evidence="1" type="ORF">KDAU_44200</name>
</gene>
<protein>
    <submittedName>
        <fullName evidence="1">Uncharacterized protein</fullName>
    </submittedName>
</protein>
<evidence type="ECO:0000313" key="2">
    <source>
        <dbReference type="Proteomes" id="UP000287224"/>
    </source>
</evidence>
<dbReference type="AlphaFoldDB" id="A0A401ZJR6"/>